<dbReference type="PROSITE" id="PS50937">
    <property type="entry name" value="HTH_MERR_2"/>
    <property type="match status" value="1"/>
</dbReference>
<keyword evidence="2" id="KW-0238">DNA-binding</keyword>
<evidence type="ECO:0000313" key="7">
    <source>
        <dbReference type="EMBL" id="MDT2833308.1"/>
    </source>
</evidence>
<dbReference type="PANTHER" id="PTHR30204:SF90">
    <property type="entry name" value="HTH-TYPE TRANSCRIPTIONAL ACTIVATOR MTA"/>
    <property type="match status" value="1"/>
</dbReference>
<dbReference type="SMART" id="SM00422">
    <property type="entry name" value="HTH_MERR"/>
    <property type="match status" value="1"/>
</dbReference>
<feature type="domain" description="HTH merR-type" evidence="6">
    <location>
        <begin position="1"/>
        <end position="70"/>
    </location>
</feature>
<dbReference type="InterPro" id="IPR000551">
    <property type="entry name" value="MerR-type_HTH_dom"/>
</dbReference>
<dbReference type="PANTHER" id="PTHR30204">
    <property type="entry name" value="REDOX-CYCLING DRUG-SENSING TRANSCRIPTIONAL ACTIVATOR SOXR"/>
    <property type="match status" value="1"/>
</dbReference>
<dbReference type="GO" id="GO:0003700">
    <property type="term" value="F:DNA-binding transcription factor activity"/>
    <property type="evidence" value="ECO:0007669"/>
    <property type="project" value="InterPro"/>
</dbReference>
<feature type="coiled-coil region" evidence="5">
    <location>
        <begin position="76"/>
        <end position="117"/>
    </location>
</feature>
<dbReference type="SUPFAM" id="SSF46955">
    <property type="entry name" value="Putative DNA-binding domain"/>
    <property type="match status" value="1"/>
</dbReference>
<evidence type="ECO:0000256" key="2">
    <source>
        <dbReference type="ARBA" id="ARBA00023125"/>
    </source>
</evidence>
<dbReference type="Pfam" id="PF13411">
    <property type="entry name" value="MerR_1"/>
    <property type="match status" value="1"/>
</dbReference>
<keyword evidence="5" id="KW-0175">Coiled coil</keyword>
<dbReference type="Pfam" id="PF07739">
    <property type="entry name" value="TipAS"/>
    <property type="match status" value="1"/>
</dbReference>
<dbReference type="Gene3D" id="1.10.1660.10">
    <property type="match status" value="1"/>
</dbReference>
<evidence type="ECO:0000256" key="4">
    <source>
        <dbReference type="ARBA" id="ARBA00023163"/>
    </source>
</evidence>
<organism evidence="7 8">
    <name type="scientific">Vagococcus carniphilus</name>
    <dbReference type="NCBI Taxonomy" id="218144"/>
    <lineage>
        <taxon>Bacteria</taxon>
        <taxon>Bacillati</taxon>
        <taxon>Bacillota</taxon>
        <taxon>Bacilli</taxon>
        <taxon>Lactobacillales</taxon>
        <taxon>Enterococcaceae</taxon>
        <taxon>Vagococcus</taxon>
    </lineage>
</organism>
<dbReference type="SUPFAM" id="SSF89082">
    <property type="entry name" value="Antibiotic binding domain of TipA-like multidrug resistance regulators"/>
    <property type="match status" value="1"/>
</dbReference>
<dbReference type="InterPro" id="IPR009061">
    <property type="entry name" value="DNA-bd_dom_put_sf"/>
</dbReference>
<keyword evidence="1" id="KW-0805">Transcription regulation</keyword>
<evidence type="ECO:0000313" key="8">
    <source>
        <dbReference type="Proteomes" id="UP001268577"/>
    </source>
</evidence>
<protein>
    <submittedName>
        <fullName evidence="7">MerR family transcriptional regulator</fullName>
    </submittedName>
</protein>
<sequence>MFKINEVAKLVGVSVRTLHHYDEIDLFKPTEISEARYRFYSEEDLVRLQQILFFRELGFTLKEIKKIVQSPTFDQKEALQLQKKMLLEKREQVDNMLETVDKTIRELEGEIKMTQEERFFGFSKEWRKYEEEAKERWGEEVVDESHAKLEKLTINEQKDLANDWDIIFKKLGKLQEKGPEDEAVQLVIKEWYEFLNNNFGTYSLEAFEGLGQLYIMDERFTKNIDKYGNGVAQLMSEAMRVFASNNEEG</sequence>
<proteinExistence type="predicted"/>
<evidence type="ECO:0000259" key="6">
    <source>
        <dbReference type="PROSITE" id="PS50937"/>
    </source>
</evidence>
<gene>
    <name evidence="7" type="ORF">P7H70_04520</name>
</gene>
<keyword evidence="4" id="KW-0804">Transcription</keyword>
<dbReference type="InterPro" id="IPR012925">
    <property type="entry name" value="TipAS_dom"/>
</dbReference>
<dbReference type="GO" id="GO:0003677">
    <property type="term" value="F:DNA binding"/>
    <property type="evidence" value="ECO:0007669"/>
    <property type="project" value="UniProtKB-KW"/>
</dbReference>
<reference evidence="7" key="1">
    <citation type="submission" date="2023-03" db="EMBL/GenBank/DDBJ databases">
        <authorList>
            <person name="Shen W."/>
            <person name="Cai J."/>
        </authorList>
    </citation>
    <scope>NUCLEOTIDE SEQUENCE</scope>
    <source>
        <strain evidence="7">P96-3</strain>
    </source>
</reference>
<dbReference type="InterPro" id="IPR047057">
    <property type="entry name" value="MerR_fam"/>
</dbReference>
<dbReference type="EMBL" id="JARQBZ010000006">
    <property type="protein sequence ID" value="MDT2833308.1"/>
    <property type="molecule type" value="Genomic_DNA"/>
</dbReference>
<dbReference type="RefSeq" id="WP_311876004.1">
    <property type="nucleotide sequence ID" value="NZ_JARQBZ010000006.1"/>
</dbReference>
<evidence type="ECO:0000256" key="5">
    <source>
        <dbReference type="SAM" id="Coils"/>
    </source>
</evidence>
<evidence type="ECO:0000256" key="3">
    <source>
        <dbReference type="ARBA" id="ARBA00023159"/>
    </source>
</evidence>
<dbReference type="InterPro" id="IPR036244">
    <property type="entry name" value="TipA-like_antibiotic-bd"/>
</dbReference>
<keyword evidence="3" id="KW-0010">Activator</keyword>
<name>A0AAW8U1B0_9ENTE</name>
<accession>A0AAW8U1B0</accession>
<dbReference type="Gene3D" id="1.10.490.50">
    <property type="entry name" value="Antibiotic binding domain of TipA-like multidrug resistance regulators"/>
    <property type="match status" value="1"/>
</dbReference>
<dbReference type="Proteomes" id="UP001268577">
    <property type="component" value="Unassembled WGS sequence"/>
</dbReference>
<evidence type="ECO:0000256" key="1">
    <source>
        <dbReference type="ARBA" id="ARBA00023015"/>
    </source>
</evidence>
<dbReference type="AlphaFoldDB" id="A0AAW8U1B0"/>
<dbReference type="CDD" id="cd01106">
    <property type="entry name" value="HTH_TipAL-Mta"/>
    <property type="match status" value="1"/>
</dbReference>
<dbReference type="PRINTS" id="PR00040">
    <property type="entry name" value="HTHMERR"/>
</dbReference>
<comment type="caution">
    <text evidence="7">The sequence shown here is derived from an EMBL/GenBank/DDBJ whole genome shotgun (WGS) entry which is preliminary data.</text>
</comment>